<evidence type="ECO:0000313" key="1">
    <source>
        <dbReference type="EMBL" id="ERZ96787.1"/>
    </source>
</evidence>
<dbReference type="AlphaFoldDB" id="U9SRX4"/>
<dbReference type="HOGENOM" id="CLU_998008_0_0_1"/>
<sequence length="279" mass="32470">MPVKNRSVKAFYNHKYMQPNPYRIFWDLEMLTEKLAPKEKAKLTHTERLQMHKPCGYCYVVVRMDSSLNYKIMSHDLYRGPDVLERFVTKIEEEQVNIQEDLSAPAEMIMAPGDLKTYNEATECWICKGPFLKPAPEVVQKLKETKHNLLEIKEWETCMEKEHSKKKEAQKEYSKALSGINQKDLLRRKCLSSAIISVGMIPIRLSKFTADKLNCIPENIGKYKAMDLGQLRFLDSFQHMAMGLDNLVACLEENPEKFPLNVKHFTEKGYSIDKIKLLF</sequence>
<dbReference type="EMBL" id="KI300143">
    <property type="protein sequence ID" value="ERZ96787.1"/>
    <property type="molecule type" value="Genomic_DNA"/>
</dbReference>
<reference evidence="1" key="1">
    <citation type="submission" date="2013-07" db="EMBL/GenBank/DDBJ databases">
        <title>The genome of an arbuscular mycorrhizal fungus provides insights into the evolution of the oldest plant symbiosis.</title>
        <authorList>
            <consortium name="DOE Joint Genome Institute"/>
            <person name="Tisserant E."/>
            <person name="Malbreil M."/>
            <person name="Kuo A."/>
            <person name="Kohler A."/>
            <person name="Symeonidi A."/>
            <person name="Balestrini R."/>
            <person name="Charron P."/>
            <person name="Duensing N."/>
            <person name="Frei-dit-Frey N."/>
            <person name="Gianinazzi-Pearson V."/>
            <person name="Gilbert B."/>
            <person name="Handa Y."/>
            <person name="Hijri M."/>
            <person name="Kaul R."/>
            <person name="Kawaguchi M."/>
            <person name="Krajinski F."/>
            <person name="Lammers P."/>
            <person name="Lapierre D."/>
            <person name="Masclaux F.G."/>
            <person name="Murat C."/>
            <person name="Morin E."/>
            <person name="Ndikumana S."/>
            <person name="Pagni M."/>
            <person name="Petitpierre D."/>
            <person name="Requena N."/>
            <person name="Rosikiewicz P."/>
            <person name="Riley R."/>
            <person name="Saito K."/>
            <person name="San Clemente H."/>
            <person name="Shapiro H."/>
            <person name="van Tuinen D."/>
            <person name="Becard G."/>
            <person name="Bonfante P."/>
            <person name="Paszkowski U."/>
            <person name="Shachar-Hill Y."/>
            <person name="Young J.P."/>
            <person name="Sanders I.R."/>
            <person name="Henrissat B."/>
            <person name="Rensing S.A."/>
            <person name="Grigoriev I.V."/>
            <person name="Corradi N."/>
            <person name="Roux C."/>
            <person name="Martin F."/>
        </authorList>
    </citation>
    <scope>NUCLEOTIDE SEQUENCE</scope>
    <source>
        <strain evidence="1">DAOM 197198</strain>
    </source>
</reference>
<accession>U9SRX4</accession>
<dbReference type="eggNOG" id="ENOG502TH1N">
    <property type="taxonomic scope" value="Eukaryota"/>
</dbReference>
<proteinExistence type="predicted"/>
<name>U9SRX4_RHIID</name>
<gene>
    <name evidence="1" type="ORF">GLOINDRAFT_12250</name>
</gene>
<organism evidence="1">
    <name type="scientific">Rhizophagus irregularis (strain DAOM 181602 / DAOM 197198 / MUCL 43194)</name>
    <name type="common">Arbuscular mycorrhizal fungus</name>
    <name type="synonym">Glomus intraradices</name>
    <dbReference type="NCBI Taxonomy" id="747089"/>
    <lineage>
        <taxon>Eukaryota</taxon>
        <taxon>Fungi</taxon>
        <taxon>Fungi incertae sedis</taxon>
        <taxon>Mucoromycota</taxon>
        <taxon>Glomeromycotina</taxon>
        <taxon>Glomeromycetes</taxon>
        <taxon>Glomerales</taxon>
        <taxon>Glomeraceae</taxon>
        <taxon>Rhizophagus</taxon>
    </lineage>
</organism>
<protein>
    <submittedName>
        <fullName evidence="1">Uncharacterized protein</fullName>
    </submittedName>
</protein>